<dbReference type="Proteomes" id="UP001165083">
    <property type="component" value="Unassembled WGS sequence"/>
</dbReference>
<dbReference type="Pfam" id="PF01753">
    <property type="entry name" value="zf-MYND"/>
    <property type="match status" value="1"/>
</dbReference>
<organism evidence="6 7">
    <name type="scientific">Phytophthora lilii</name>
    <dbReference type="NCBI Taxonomy" id="2077276"/>
    <lineage>
        <taxon>Eukaryota</taxon>
        <taxon>Sar</taxon>
        <taxon>Stramenopiles</taxon>
        <taxon>Oomycota</taxon>
        <taxon>Peronosporomycetes</taxon>
        <taxon>Peronosporales</taxon>
        <taxon>Peronosporaceae</taxon>
        <taxon>Phytophthora</taxon>
    </lineage>
</organism>
<dbReference type="SUPFAM" id="SSF144232">
    <property type="entry name" value="HIT/MYND zinc finger-like"/>
    <property type="match status" value="1"/>
</dbReference>
<dbReference type="GO" id="GO:0008270">
    <property type="term" value="F:zinc ion binding"/>
    <property type="evidence" value="ECO:0007669"/>
    <property type="project" value="UniProtKB-KW"/>
</dbReference>
<gene>
    <name evidence="6" type="ORF">Plil01_000221000</name>
</gene>
<dbReference type="AlphaFoldDB" id="A0A9W6TDT2"/>
<dbReference type="Gene3D" id="1.25.40.10">
    <property type="entry name" value="Tetratricopeptide repeat domain"/>
    <property type="match status" value="1"/>
</dbReference>
<evidence type="ECO:0000256" key="3">
    <source>
        <dbReference type="ARBA" id="ARBA00022833"/>
    </source>
</evidence>
<dbReference type="InterPro" id="IPR011990">
    <property type="entry name" value="TPR-like_helical_dom_sf"/>
</dbReference>
<dbReference type="SUPFAM" id="SSF48452">
    <property type="entry name" value="TPR-like"/>
    <property type="match status" value="1"/>
</dbReference>
<evidence type="ECO:0000259" key="5">
    <source>
        <dbReference type="PROSITE" id="PS50865"/>
    </source>
</evidence>
<evidence type="ECO:0000256" key="2">
    <source>
        <dbReference type="ARBA" id="ARBA00022771"/>
    </source>
</evidence>
<keyword evidence="1" id="KW-0479">Metal-binding</keyword>
<keyword evidence="3" id="KW-0862">Zinc</keyword>
<evidence type="ECO:0000256" key="4">
    <source>
        <dbReference type="PROSITE-ProRule" id="PRU00134"/>
    </source>
</evidence>
<dbReference type="PROSITE" id="PS50865">
    <property type="entry name" value="ZF_MYND_2"/>
    <property type="match status" value="1"/>
</dbReference>
<accession>A0A9W6TDT2</accession>
<evidence type="ECO:0000256" key="1">
    <source>
        <dbReference type="ARBA" id="ARBA00022723"/>
    </source>
</evidence>
<dbReference type="OrthoDB" id="188436at2759"/>
<keyword evidence="2 4" id="KW-0863">Zinc-finger</keyword>
<evidence type="ECO:0000313" key="7">
    <source>
        <dbReference type="Proteomes" id="UP001165083"/>
    </source>
</evidence>
<comment type="caution">
    <text evidence="6">The sequence shown here is derived from an EMBL/GenBank/DDBJ whole genome shotgun (WGS) entry which is preliminary data.</text>
</comment>
<evidence type="ECO:0000313" key="6">
    <source>
        <dbReference type="EMBL" id="GMF11514.1"/>
    </source>
</evidence>
<dbReference type="PROSITE" id="PS01360">
    <property type="entry name" value="ZF_MYND_1"/>
    <property type="match status" value="1"/>
</dbReference>
<dbReference type="Gene3D" id="6.10.140.2220">
    <property type="match status" value="1"/>
</dbReference>
<dbReference type="EMBL" id="BSXW01000077">
    <property type="protein sequence ID" value="GMF11514.1"/>
    <property type="molecule type" value="Genomic_DNA"/>
</dbReference>
<feature type="domain" description="MYND-type" evidence="5">
    <location>
        <begin position="168"/>
        <end position="210"/>
    </location>
</feature>
<dbReference type="InterPro" id="IPR002893">
    <property type="entry name" value="Znf_MYND"/>
</dbReference>
<sequence>MPATTLSEAAATGAYRRTETRHPLSLNLAAMGTHVKVVAPASEAAAYMALVARSNEATKLLRANKPREAEPLLRELLAQKPAAGFDEVSIALTQNELGGALRQLGELDEARELLRAALAVRDRADAAAGITIALRDGNLSREELAKVLEASGDCAAALAVREPGKRICASDGCEALDYTGKLKPCSRCKCVFYCGKPCQKKDWKRHKAFCQPAQAP</sequence>
<reference evidence="6" key="1">
    <citation type="submission" date="2023-04" db="EMBL/GenBank/DDBJ databases">
        <title>Phytophthora lilii NBRC 32176.</title>
        <authorList>
            <person name="Ichikawa N."/>
            <person name="Sato H."/>
            <person name="Tonouchi N."/>
        </authorList>
    </citation>
    <scope>NUCLEOTIDE SEQUENCE</scope>
    <source>
        <strain evidence="6">NBRC 32176</strain>
    </source>
</reference>
<protein>
    <submittedName>
        <fullName evidence="6">Unnamed protein product</fullName>
    </submittedName>
</protein>
<keyword evidence="7" id="KW-1185">Reference proteome</keyword>
<name>A0A9W6TDT2_9STRA</name>
<proteinExistence type="predicted"/>